<evidence type="ECO:0000256" key="5">
    <source>
        <dbReference type="SAM" id="SignalP"/>
    </source>
</evidence>
<evidence type="ECO:0000256" key="2">
    <source>
        <dbReference type="ARBA" id="ARBA00009520"/>
    </source>
</evidence>
<reference evidence="6" key="1">
    <citation type="submission" date="2021-11" db="EMBL/GenBank/DDBJ databases">
        <authorList>
            <person name="Islam A."/>
            <person name="Islam S."/>
            <person name="Flora M.S."/>
            <person name="Rahman M."/>
            <person name="Ziaur R.M."/>
            <person name="Epstein J.H."/>
            <person name="Hassan M."/>
            <person name="Klassen M."/>
            <person name="Woodard K."/>
            <person name="Webb A."/>
            <person name="Webby R.J."/>
            <person name="El Zowalaty M.E."/>
        </authorList>
    </citation>
    <scope>NUCLEOTIDE SEQUENCE</scope>
    <source>
        <strain evidence="6">Pbs3</strain>
    </source>
</reference>
<gene>
    <name evidence="6" type="ORF">PBS003_LOCUS84</name>
</gene>
<keyword evidence="5" id="KW-0732">Signal</keyword>
<evidence type="ECO:0000256" key="3">
    <source>
        <dbReference type="ARBA" id="ARBA00022525"/>
    </source>
</evidence>
<protein>
    <submittedName>
        <fullName evidence="6">Uncharacterized protein</fullName>
    </submittedName>
</protein>
<accession>A0AAU9KKX1</accession>
<evidence type="ECO:0000313" key="6">
    <source>
        <dbReference type="EMBL" id="CAH0473175.1"/>
    </source>
</evidence>
<proteinExistence type="inferred from homology"/>
<name>A0AAU9KKX1_9STRA</name>
<dbReference type="InterPro" id="IPR008701">
    <property type="entry name" value="NPP1"/>
</dbReference>
<dbReference type="GO" id="GO:0005576">
    <property type="term" value="C:extracellular region"/>
    <property type="evidence" value="ECO:0007669"/>
    <property type="project" value="UniProtKB-SubCell"/>
</dbReference>
<dbReference type="PANTHER" id="PTHR33657">
    <property type="entry name" value="DOMAIN PROTEIN, PUTATIVE (AFU_ORTHOLOGUE AFUA_5G00600)-RELATED"/>
    <property type="match status" value="1"/>
</dbReference>
<keyword evidence="4" id="KW-0843">Virulence</keyword>
<feature type="signal peptide" evidence="5">
    <location>
        <begin position="1"/>
        <end position="19"/>
    </location>
</feature>
<keyword evidence="3" id="KW-0964">Secreted</keyword>
<comment type="caution">
    <text evidence="6">The sequence shown here is derived from an EMBL/GenBank/DDBJ whole genome shotgun (WGS) entry which is preliminary data.</text>
</comment>
<sequence>MKLLALLAVALSLLRSSCSLKLEYDKVVPFAEVLPTTPESTDLWTKCRVQRFRGFHVRMVLTKRHCDTTIADWPPPWLEVCYYMGGNLSEDAKLLSVTIPSLLGYLTYSLPSNSYMDENSVKLTCTWHYQHQLCLKVTHKAGEFQPLIMWNNMTDAARKALEDTKFFGSKSPVSSKAFQKAMEKAYPF</sequence>
<dbReference type="AlphaFoldDB" id="A0AAU9KKX1"/>
<organism evidence="6 7">
    <name type="scientific">Peronospora belbahrii</name>
    <dbReference type="NCBI Taxonomy" id="622444"/>
    <lineage>
        <taxon>Eukaryota</taxon>
        <taxon>Sar</taxon>
        <taxon>Stramenopiles</taxon>
        <taxon>Oomycota</taxon>
        <taxon>Peronosporomycetes</taxon>
        <taxon>Peronosporales</taxon>
        <taxon>Peronosporaceae</taxon>
        <taxon>Peronospora</taxon>
    </lineage>
</organism>
<dbReference type="EMBL" id="CAKKTJ010000001">
    <property type="protein sequence ID" value="CAH0473175.1"/>
    <property type="molecule type" value="Genomic_DNA"/>
</dbReference>
<dbReference type="Pfam" id="PF05630">
    <property type="entry name" value="NPP1"/>
    <property type="match status" value="1"/>
</dbReference>
<evidence type="ECO:0000313" key="7">
    <source>
        <dbReference type="Proteomes" id="UP001160483"/>
    </source>
</evidence>
<dbReference type="PANTHER" id="PTHR33657:SF8">
    <property type="entry name" value="DOMAIN PROTEIN, PUTATIVE (AFU_ORTHOLOGUE AFUA_5G00600)-RELATED"/>
    <property type="match status" value="1"/>
</dbReference>
<evidence type="ECO:0000256" key="1">
    <source>
        <dbReference type="ARBA" id="ARBA00004613"/>
    </source>
</evidence>
<comment type="subcellular location">
    <subcellularLocation>
        <location evidence="1">Secreted</location>
    </subcellularLocation>
</comment>
<comment type="similarity">
    <text evidence="2">Belongs to the Necrosis inducing protein (NPP1) family.</text>
</comment>
<dbReference type="Proteomes" id="UP001160483">
    <property type="component" value="Unassembled WGS sequence"/>
</dbReference>
<feature type="chain" id="PRO_5043953249" evidence="5">
    <location>
        <begin position="20"/>
        <end position="188"/>
    </location>
</feature>
<evidence type="ECO:0000256" key="4">
    <source>
        <dbReference type="ARBA" id="ARBA00023026"/>
    </source>
</evidence>